<sequence length="53" mass="5964">MTEPDRVLEKVDDEVGADLIVMASHVPGFMDYSFHANASHLAEHEHISVFIVR</sequence>
<dbReference type="InterPro" id="IPR006016">
    <property type="entry name" value="UspA"/>
</dbReference>
<proteinExistence type="predicted"/>
<dbReference type="EMBL" id="GG657895">
    <property type="protein sequence ID" value="EEF80318.1"/>
    <property type="molecule type" value="Genomic_DNA"/>
</dbReference>
<name>C0N4N6_9GAMM</name>
<dbReference type="Pfam" id="PF00582">
    <property type="entry name" value="Usp"/>
    <property type="match status" value="1"/>
</dbReference>
<dbReference type="SUPFAM" id="SSF52402">
    <property type="entry name" value="Adenine nucleotide alpha hydrolases-like"/>
    <property type="match status" value="1"/>
</dbReference>
<dbReference type="Proteomes" id="UP000004679">
    <property type="component" value="Unassembled WGS sequence"/>
</dbReference>
<feature type="domain" description="UspA" evidence="1">
    <location>
        <begin position="3"/>
        <end position="53"/>
    </location>
</feature>
<accession>C0N4N6</accession>
<organism evidence="2 3">
    <name type="scientific">Methylophaga thiooxydans DMS010</name>
    <dbReference type="NCBI Taxonomy" id="637616"/>
    <lineage>
        <taxon>Bacteria</taxon>
        <taxon>Pseudomonadati</taxon>
        <taxon>Pseudomonadota</taxon>
        <taxon>Gammaproteobacteria</taxon>
        <taxon>Thiotrichales</taxon>
        <taxon>Piscirickettsiaceae</taxon>
        <taxon>Methylophaga</taxon>
    </lineage>
</organism>
<protein>
    <recommendedName>
        <fullName evidence="1">UspA domain-containing protein</fullName>
    </recommendedName>
</protein>
<dbReference type="HOGENOM" id="CLU_3063375_0_0_6"/>
<dbReference type="RefSeq" id="WP_008290807.1">
    <property type="nucleotide sequence ID" value="NZ_GG657895.1"/>
</dbReference>
<keyword evidence="3" id="KW-1185">Reference proteome</keyword>
<evidence type="ECO:0000259" key="1">
    <source>
        <dbReference type="Pfam" id="PF00582"/>
    </source>
</evidence>
<dbReference type="Gene3D" id="3.40.50.620">
    <property type="entry name" value="HUPs"/>
    <property type="match status" value="1"/>
</dbReference>
<gene>
    <name evidence="2" type="ORF">MDMS009_1214</name>
</gene>
<evidence type="ECO:0000313" key="3">
    <source>
        <dbReference type="Proteomes" id="UP000004679"/>
    </source>
</evidence>
<evidence type="ECO:0000313" key="2">
    <source>
        <dbReference type="EMBL" id="EEF80318.1"/>
    </source>
</evidence>
<dbReference type="InterPro" id="IPR014729">
    <property type="entry name" value="Rossmann-like_a/b/a_fold"/>
</dbReference>
<dbReference type="AlphaFoldDB" id="C0N4N6"/>
<reference evidence="2 3" key="1">
    <citation type="journal article" date="2011" name="J. Bacteriol.">
        <title>Draft genome sequence of the chemolithoheterotrophic, halophilic methylotroph Methylophaga thiooxydans DMS010.</title>
        <authorList>
            <person name="Boden R."/>
            <person name="Ferriera S."/>
            <person name="Johnson J."/>
            <person name="Kelly D.P."/>
            <person name="Murrell J.C."/>
            <person name="Schafer H."/>
        </authorList>
    </citation>
    <scope>NUCLEOTIDE SEQUENCE [LARGE SCALE GENOMIC DNA]</scope>
    <source>
        <strain evidence="2 3">DMS010</strain>
    </source>
</reference>